<evidence type="ECO:0000313" key="2">
    <source>
        <dbReference type="Proteomes" id="UP000321907"/>
    </source>
</evidence>
<accession>A0A5C7FQX3</accession>
<reference evidence="1 2" key="1">
    <citation type="submission" date="2019-08" db="EMBL/GenBank/DDBJ databases">
        <title>Lewinella sp. strain SSH13 Genome sequencing and assembly.</title>
        <authorList>
            <person name="Kim I."/>
        </authorList>
    </citation>
    <scope>NUCLEOTIDE SEQUENCE [LARGE SCALE GENOMIC DNA]</scope>
    <source>
        <strain evidence="1 2">SSH13</strain>
    </source>
</reference>
<dbReference type="OrthoDB" id="1097750at2"/>
<dbReference type="Proteomes" id="UP000321907">
    <property type="component" value="Unassembled WGS sequence"/>
</dbReference>
<proteinExistence type="predicted"/>
<gene>
    <name evidence="1" type="ORF">FUA23_14300</name>
</gene>
<dbReference type="InterPro" id="IPR011042">
    <property type="entry name" value="6-blade_b-propeller_TolB-like"/>
</dbReference>
<dbReference type="AlphaFoldDB" id="A0A5C7FQX3"/>
<sequence length="418" mass="48539">MNIEFASYFRQDWAKIICGLLIFFLFESCASDGAINSDVIKIEDVSPVVDEEWFVINDFIPLVSKDNVDYLYSFNKILRSDDGYYLLQQEGTERTIFKFSNSGKMLRSLNGQSNFEKKFYAATDIDLVDGNLTVLDRYAGELLYFDSDLYFLRSFKFDEDKKPQNVAFVTNKEIIVRPDFIENPRSSILYGYITDQLSLVRPKALSEVAGALARTVQSATFENFHQTSLDNTLLYTEFYDWRIFDVKDATIREKYTVELNDAMRYTENEMLRMKSMDSDELFEFSARVKKYKHIDYVFESKNYLFLSSIRPGERLIVIKNLTTNRVKSGVIDLRNQQYIEGRGIPPLKYLKGITDSGKLIFYFPAELFAMYGSEVREKKNTGQKLNNVENKLLHAANIMTPYCSYVLAEVTFNDKVIN</sequence>
<dbReference type="RefSeq" id="WP_147931436.1">
    <property type="nucleotide sequence ID" value="NZ_VOXD01000022.1"/>
</dbReference>
<organism evidence="1 2">
    <name type="scientific">Neolewinella aurantiaca</name>
    <dbReference type="NCBI Taxonomy" id="2602767"/>
    <lineage>
        <taxon>Bacteria</taxon>
        <taxon>Pseudomonadati</taxon>
        <taxon>Bacteroidota</taxon>
        <taxon>Saprospiria</taxon>
        <taxon>Saprospirales</taxon>
        <taxon>Lewinellaceae</taxon>
        <taxon>Neolewinella</taxon>
    </lineage>
</organism>
<dbReference type="EMBL" id="VOXD01000022">
    <property type="protein sequence ID" value="TXF88454.1"/>
    <property type="molecule type" value="Genomic_DNA"/>
</dbReference>
<name>A0A5C7FQX3_9BACT</name>
<keyword evidence="2" id="KW-1185">Reference proteome</keyword>
<evidence type="ECO:0008006" key="3">
    <source>
        <dbReference type="Google" id="ProtNLM"/>
    </source>
</evidence>
<dbReference type="Gene3D" id="2.120.10.30">
    <property type="entry name" value="TolB, C-terminal domain"/>
    <property type="match status" value="1"/>
</dbReference>
<protein>
    <recommendedName>
        <fullName evidence="3">6-bladed beta-propeller protein</fullName>
    </recommendedName>
</protein>
<evidence type="ECO:0000313" key="1">
    <source>
        <dbReference type="EMBL" id="TXF88454.1"/>
    </source>
</evidence>
<comment type="caution">
    <text evidence="1">The sequence shown here is derived from an EMBL/GenBank/DDBJ whole genome shotgun (WGS) entry which is preliminary data.</text>
</comment>